<comment type="caution">
    <text evidence="6">The sequence shown here is derived from an EMBL/GenBank/DDBJ whole genome shotgun (WGS) entry which is preliminary data.</text>
</comment>
<evidence type="ECO:0000313" key="7">
    <source>
        <dbReference type="Proteomes" id="UP000518300"/>
    </source>
</evidence>
<dbReference type="InterPro" id="IPR000184">
    <property type="entry name" value="Bac_surfAg_D15"/>
</dbReference>
<comment type="subcellular location">
    <subcellularLocation>
        <location evidence="1">Membrane</location>
    </subcellularLocation>
</comment>
<dbReference type="Proteomes" id="UP000518300">
    <property type="component" value="Unassembled WGS sequence"/>
</dbReference>
<evidence type="ECO:0000256" key="3">
    <source>
        <dbReference type="SAM" id="MobiDB-lite"/>
    </source>
</evidence>
<proteinExistence type="predicted"/>
<sequence length="451" mass="49585">MHPMRMTWAVGLSLLLGVAPAWAQQATPDASVPPKPVPGAEVPSEPGPRTGWRFVGLPLVNFNSDEGFGYGLRVLLVDVGDGRQKPYRYSVVAQFFQTTRGVGAHRLLTDAPDFLGSGWRVGLDLSLLNDRFTPYYGIAGASGYDADFNTCDDRDALDMSPDVCPGNAEFRGLRYYSYEQRTVPSVVLNTRRSVKGPWQVALGYRFRLTRVRTRYDADDQGQSRHSRLEEDARLGLLTGLEGGPRADTFRTAELMAGLLWDSRDNEPAPVRGMFHELALRGAAGATGSAFDYWGTTLNLRFYHPVVSERLVAALRLMGDVMGGDVPFFLLNSFGGVEWRDGWGGIGGVFTGRGILKNRVQGEVKALVNGELRWLFLSASPFNQKVDLTAVAFLDAGQSWADLDFRGDGLARYAGGGGLRIAWADNFIVRLDYGISPSDDTSGFYLDFNHLF</sequence>
<name>A0A848M218_9BACT</name>
<protein>
    <submittedName>
        <fullName evidence="6">BamA/TamA family outer membrane protein</fullName>
    </submittedName>
</protein>
<feature type="region of interest" description="Disordered" evidence="3">
    <location>
        <begin position="27"/>
        <end position="46"/>
    </location>
</feature>
<evidence type="ECO:0000259" key="5">
    <source>
        <dbReference type="Pfam" id="PF01103"/>
    </source>
</evidence>
<evidence type="ECO:0000256" key="4">
    <source>
        <dbReference type="SAM" id="SignalP"/>
    </source>
</evidence>
<gene>
    <name evidence="6" type="ORF">HG543_53015</name>
</gene>
<evidence type="ECO:0000313" key="6">
    <source>
        <dbReference type="EMBL" id="NMO23523.1"/>
    </source>
</evidence>
<dbReference type="EMBL" id="JABBJJ010000646">
    <property type="protein sequence ID" value="NMO23523.1"/>
    <property type="molecule type" value="Genomic_DNA"/>
</dbReference>
<dbReference type="Pfam" id="PF01103">
    <property type="entry name" value="Omp85"/>
    <property type="match status" value="1"/>
</dbReference>
<dbReference type="Gene3D" id="2.40.160.50">
    <property type="entry name" value="membrane protein fhac: a member of the omp85/tpsb transporter family"/>
    <property type="match status" value="1"/>
</dbReference>
<feature type="signal peptide" evidence="4">
    <location>
        <begin position="1"/>
        <end position="23"/>
    </location>
</feature>
<evidence type="ECO:0000256" key="1">
    <source>
        <dbReference type="ARBA" id="ARBA00004370"/>
    </source>
</evidence>
<dbReference type="AlphaFoldDB" id="A0A848M218"/>
<feature type="chain" id="PRO_5032784509" evidence="4">
    <location>
        <begin position="24"/>
        <end position="451"/>
    </location>
</feature>
<dbReference type="RefSeq" id="WP_169352585.1">
    <property type="nucleotide sequence ID" value="NZ_JABBJJ010000646.1"/>
</dbReference>
<dbReference type="NCBIfam" id="NF047779">
    <property type="entry name" value="Omp85_fam"/>
    <property type="match status" value="1"/>
</dbReference>
<keyword evidence="4" id="KW-0732">Signal</keyword>
<organism evidence="6 7">
    <name type="scientific">Pyxidicoccus fallax</name>
    <dbReference type="NCBI Taxonomy" id="394095"/>
    <lineage>
        <taxon>Bacteria</taxon>
        <taxon>Pseudomonadati</taxon>
        <taxon>Myxococcota</taxon>
        <taxon>Myxococcia</taxon>
        <taxon>Myxococcales</taxon>
        <taxon>Cystobacterineae</taxon>
        <taxon>Myxococcaceae</taxon>
        <taxon>Pyxidicoccus</taxon>
    </lineage>
</organism>
<feature type="domain" description="Bacterial surface antigen (D15)" evidence="5">
    <location>
        <begin position="113"/>
        <end position="445"/>
    </location>
</feature>
<accession>A0A848M218</accession>
<evidence type="ECO:0000256" key="2">
    <source>
        <dbReference type="ARBA" id="ARBA00023136"/>
    </source>
</evidence>
<keyword evidence="7" id="KW-1185">Reference proteome</keyword>
<dbReference type="GO" id="GO:0019867">
    <property type="term" value="C:outer membrane"/>
    <property type="evidence" value="ECO:0007669"/>
    <property type="project" value="InterPro"/>
</dbReference>
<keyword evidence="2" id="KW-0472">Membrane</keyword>
<reference evidence="6 7" key="1">
    <citation type="submission" date="2020-04" db="EMBL/GenBank/DDBJ databases">
        <title>Draft genome of Pyxidicoccus fallax type strain.</title>
        <authorList>
            <person name="Whitworth D.E."/>
        </authorList>
    </citation>
    <scope>NUCLEOTIDE SEQUENCE [LARGE SCALE GENOMIC DNA]</scope>
    <source>
        <strain evidence="6 7">DSM 14698</strain>
    </source>
</reference>